<evidence type="ECO:0000313" key="1">
    <source>
        <dbReference type="EMBL" id="CAG8556344.1"/>
    </source>
</evidence>
<accession>A0A9N9B7J2</accession>
<dbReference type="EMBL" id="CAJVPQ010001508">
    <property type="protein sequence ID" value="CAG8556344.1"/>
    <property type="molecule type" value="Genomic_DNA"/>
</dbReference>
<gene>
    <name evidence="1" type="ORF">FCALED_LOCUS6374</name>
</gene>
<comment type="caution">
    <text evidence="1">The sequence shown here is derived from an EMBL/GenBank/DDBJ whole genome shotgun (WGS) entry which is preliminary data.</text>
</comment>
<organism evidence="1 2">
    <name type="scientific">Funneliformis caledonium</name>
    <dbReference type="NCBI Taxonomy" id="1117310"/>
    <lineage>
        <taxon>Eukaryota</taxon>
        <taxon>Fungi</taxon>
        <taxon>Fungi incertae sedis</taxon>
        <taxon>Mucoromycota</taxon>
        <taxon>Glomeromycotina</taxon>
        <taxon>Glomeromycetes</taxon>
        <taxon>Glomerales</taxon>
        <taxon>Glomeraceae</taxon>
        <taxon>Funneliformis</taxon>
    </lineage>
</organism>
<name>A0A9N9B7J2_9GLOM</name>
<proteinExistence type="predicted"/>
<keyword evidence="2" id="KW-1185">Reference proteome</keyword>
<evidence type="ECO:0000313" key="2">
    <source>
        <dbReference type="Proteomes" id="UP000789570"/>
    </source>
</evidence>
<dbReference type="AlphaFoldDB" id="A0A9N9B7J2"/>
<protein>
    <submittedName>
        <fullName evidence="1">13942_t:CDS:1</fullName>
    </submittedName>
</protein>
<dbReference type="OrthoDB" id="2490812at2759"/>
<sequence>MSILLPNRIKMKINSACALPDKYTVRLFLNRLRKNIISLVTFSQPKNVDEAIEAAKQVESSQYYKQQSPVLTKISGNDELEQVLDYYEEEELSEIEVYMADSQEEYKNITDLLSLDYNPWNEENSVYLTLISKEEFESNPVVFLAETSKKNIWKIEDDL</sequence>
<dbReference type="Proteomes" id="UP000789570">
    <property type="component" value="Unassembled WGS sequence"/>
</dbReference>
<reference evidence="1" key="1">
    <citation type="submission" date="2021-06" db="EMBL/GenBank/DDBJ databases">
        <authorList>
            <person name="Kallberg Y."/>
            <person name="Tangrot J."/>
            <person name="Rosling A."/>
        </authorList>
    </citation>
    <scope>NUCLEOTIDE SEQUENCE</scope>
    <source>
        <strain evidence="1">UK204</strain>
    </source>
</reference>